<evidence type="ECO:0000259" key="2">
    <source>
        <dbReference type="Pfam" id="PF25874"/>
    </source>
</evidence>
<proteinExistence type="predicted"/>
<keyword evidence="4" id="KW-1185">Reference proteome</keyword>
<organism evidence="3 4">
    <name type="scientific">Salix dunnii</name>
    <dbReference type="NCBI Taxonomy" id="1413687"/>
    <lineage>
        <taxon>Eukaryota</taxon>
        <taxon>Viridiplantae</taxon>
        <taxon>Streptophyta</taxon>
        <taxon>Embryophyta</taxon>
        <taxon>Tracheophyta</taxon>
        <taxon>Spermatophyta</taxon>
        <taxon>Magnoliopsida</taxon>
        <taxon>eudicotyledons</taxon>
        <taxon>Gunneridae</taxon>
        <taxon>Pentapetalae</taxon>
        <taxon>rosids</taxon>
        <taxon>fabids</taxon>
        <taxon>Malpighiales</taxon>
        <taxon>Salicaceae</taxon>
        <taxon>Saliceae</taxon>
        <taxon>Salix</taxon>
    </lineage>
</organism>
<dbReference type="OrthoDB" id="515863at2759"/>
<feature type="compositionally biased region" description="Polar residues" evidence="1">
    <location>
        <begin position="664"/>
        <end position="678"/>
    </location>
</feature>
<accession>A0A835TJW1</accession>
<dbReference type="GO" id="GO:0007131">
    <property type="term" value="P:reciprocal meiotic recombination"/>
    <property type="evidence" value="ECO:0007669"/>
    <property type="project" value="InterPro"/>
</dbReference>
<feature type="region of interest" description="Disordered" evidence="1">
    <location>
        <begin position="664"/>
        <end position="683"/>
    </location>
</feature>
<sequence length="935" mass="105681">MQKITEMELVDVVAEIDPSRDLVVEMKMQEMMGYIDRRQRQNPEAAAKSTFLGRQFLHYPINTNTSAPPPFGNVQTDAIYCLANDYVVLLAMSFSTLNILDQNKDSSYRSLFSMLNYEDPAEHIKVSSVYELDHSKLPHNSPDQLHKIRVVMVNEKTRIGVSLRFPSIYSLRSYLNETEHTNKKDMRKKLPAFDDKYMIGSEVAAEALYRRISFQEIADKSSSWSFWVLQNPSVSPRKVSDSPRRSANVNVGARKLSLISELRGIGVVKWGKRRQVRFLAKHVEDKREIVAVSNDVVKGEEEKDSDDGDYTEEEDDVKVEVNKSREAKRKLCKRKGQGGSGSKSSPKKKRPKIEKKNRIAVNKQKKNKVIRKSIDRWSAERYKMAEVSILKVMKEQNAVFRNPILRPELRAEARKLIGDTGLLDHLLKHMAGKVAPGGEKRFRRRHNADGAMEYWLEKANLVDIRKEAGVQDPYWTPPPGWKPGDNPTQDPVCAREIKELRKEIDKLKREMVSRKYEKEPAIMAVPNSSPTSQDMEHGSLLLPLEEMYNDMVNKKVKMEEQLMGISRSLCGMESFVVWITFISMINDDFRMNGLLVIGFVLTEEMKLLKTRVKKSNRTGSTERPALFMGSTELTTPAGSGRKGKEVIYREKGAMVLGELAQEQCQSSGGSISPTTKSAAPTEDRTAKIERLKSGFRICKPQGSFLWPDMTTSTPHPQVAAHLQDLIAVHTPPSVSSTSPKQSYLLFTPPSQTHGPRQASPVKASAERWSVLIPQSTDAKTPITCSSLDRMIHNQYEKSSISTSTTINCTIKTPLINLNEPLNTNQTDDYGLFCWSHSHANAQTSPYPVTYQRRHHQNLTATIAMPSLGPTKKEMMNQWEEGDPRKGMIRNFEQPQQQMRCSSVSSIASSSMSMEVGTWLALASSKPSVEHKSKRG</sequence>
<dbReference type="Proteomes" id="UP000657918">
    <property type="component" value="Unassembled WGS sequence"/>
</dbReference>
<dbReference type="PANTHER" id="PTHR46740">
    <property type="entry name" value="PROTEIN DYAD"/>
    <property type="match status" value="1"/>
</dbReference>
<dbReference type="EMBL" id="JADGMS010000001">
    <property type="protein sequence ID" value="KAF9689535.1"/>
    <property type="molecule type" value="Genomic_DNA"/>
</dbReference>
<dbReference type="InterPro" id="IPR059080">
    <property type="entry name" value="WHD_PTC1"/>
</dbReference>
<comment type="caution">
    <text evidence="3">The sequence shown here is derived from an EMBL/GenBank/DDBJ whole genome shotgun (WGS) entry which is preliminary data.</text>
</comment>
<evidence type="ECO:0000313" key="4">
    <source>
        <dbReference type="Proteomes" id="UP000657918"/>
    </source>
</evidence>
<gene>
    <name evidence="3" type="ORF">SADUNF_Sadunf01G0102200</name>
</gene>
<feature type="domain" description="PTC1-like winged helix-turn-helix" evidence="2">
    <location>
        <begin position="376"/>
        <end position="458"/>
    </location>
</feature>
<feature type="compositionally biased region" description="Acidic residues" evidence="1">
    <location>
        <begin position="302"/>
        <end position="317"/>
    </location>
</feature>
<dbReference type="GO" id="GO:0051177">
    <property type="term" value="P:meiotic sister chromatid cohesion"/>
    <property type="evidence" value="ECO:0007669"/>
    <property type="project" value="InterPro"/>
</dbReference>
<evidence type="ECO:0000313" key="3">
    <source>
        <dbReference type="EMBL" id="KAF9689535.1"/>
    </source>
</evidence>
<protein>
    <recommendedName>
        <fullName evidence="2">PTC1-like winged helix-turn-helix domain-containing protein</fullName>
    </recommendedName>
</protein>
<reference evidence="3 4" key="1">
    <citation type="submission" date="2020-10" db="EMBL/GenBank/DDBJ databases">
        <title>Plant Genome Project.</title>
        <authorList>
            <person name="Zhang R.-G."/>
        </authorList>
    </citation>
    <scope>NUCLEOTIDE SEQUENCE [LARGE SCALE GENOMIC DNA]</scope>
    <source>
        <strain evidence="3">FAFU-HL-1</strain>
        <tissue evidence="3">Leaf</tissue>
    </source>
</reference>
<feature type="compositionally biased region" description="Basic residues" evidence="1">
    <location>
        <begin position="326"/>
        <end position="336"/>
    </location>
</feature>
<name>A0A835TJW1_9ROSI</name>
<evidence type="ECO:0000256" key="1">
    <source>
        <dbReference type="SAM" id="MobiDB-lite"/>
    </source>
</evidence>
<feature type="compositionally biased region" description="Basic residues" evidence="1">
    <location>
        <begin position="345"/>
        <end position="355"/>
    </location>
</feature>
<feature type="region of interest" description="Disordered" evidence="1">
    <location>
        <begin position="731"/>
        <end position="758"/>
    </location>
</feature>
<dbReference type="InterPro" id="IPR044221">
    <property type="entry name" value="DYAD/AMEIOTIC1"/>
</dbReference>
<feature type="region of interest" description="Disordered" evidence="1">
    <location>
        <begin position="298"/>
        <end position="360"/>
    </location>
</feature>
<dbReference type="Pfam" id="PF25874">
    <property type="entry name" value="WHD_plant_repro"/>
    <property type="match status" value="1"/>
</dbReference>
<dbReference type="AlphaFoldDB" id="A0A835TJW1"/>
<dbReference type="PANTHER" id="PTHR46740:SF2">
    <property type="entry name" value="PROTEIN DYAD"/>
    <property type="match status" value="1"/>
</dbReference>